<gene>
    <name evidence="6" type="ORF">EV186_102601</name>
</gene>
<dbReference type="Gene3D" id="3.90.550.10">
    <property type="entry name" value="Spore Coat Polysaccharide Biosynthesis Protein SpsA, Chain A"/>
    <property type="match status" value="1"/>
</dbReference>
<evidence type="ECO:0000313" key="7">
    <source>
        <dbReference type="Proteomes" id="UP000295444"/>
    </source>
</evidence>
<proteinExistence type="predicted"/>
<dbReference type="InterPro" id="IPR029044">
    <property type="entry name" value="Nucleotide-diphossugar_trans"/>
</dbReference>
<comment type="caution">
    <text evidence="6">The sequence shown here is derived from an EMBL/GenBank/DDBJ whole genome shotgun (WGS) entry which is preliminary data.</text>
</comment>
<evidence type="ECO:0000256" key="5">
    <source>
        <dbReference type="ARBA" id="ARBA00023136"/>
    </source>
</evidence>
<dbReference type="GO" id="GO:0016757">
    <property type="term" value="F:glycosyltransferase activity"/>
    <property type="evidence" value="ECO:0007669"/>
    <property type="project" value="UniProtKB-KW"/>
</dbReference>
<reference evidence="6 7" key="1">
    <citation type="submission" date="2019-03" db="EMBL/GenBank/DDBJ databases">
        <title>Genomic Encyclopedia of Type Strains, Phase IV (KMG-IV): sequencing the most valuable type-strain genomes for metagenomic binning, comparative biology and taxonomic classification.</title>
        <authorList>
            <person name="Goeker M."/>
        </authorList>
    </citation>
    <scope>NUCLEOTIDE SEQUENCE [LARGE SCALE GENOMIC DNA]</scope>
    <source>
        <strain evidence="6 7">DSM 45361</strain>
    </source>
</reference>
<keyword evidence="5" id="KW-0472">Membrane</keyword>
<accession>A0A4R6SGA3</accession>
<name>A0A4R6SGA3_LABRH</name>
<sequence>MIATGGIAAVGVAAVGVVVPARDERPRIGACLRSVTRALRSSALRGVVCVVPDRCADDTEALVRNEFPDVLVVGNDLPLRLGEVRALGMRAVLADLGAVDPAAVWLLNTDADSVVGTDWVTGHVAHADAGLDAVAGLVRLTGTGHLRPATLRRYREQVAAGIRPLDHDHVYGANLGVRASAYLSVGGYAPLDTGEDRDLWRRLAAAGRRVAQPTDPVVRTSARLDGRAVGGLASLLGDLDAGP</sequence>
<dbReference type="Proteomes" id="UP000295444">
    <property type="component" value="Unassembled WGS sequence"/>
</dbReference>
<keyword evidence="3" id="KW-0328">Glycosyltransferase</keyword>
<evidence type="ECO:0000256" key="1">
    <source>
        <dbReference type="ARBA" id="ARBA00004236"/>
    </source>
</evidence>
<dbReference type="PANTHER" id="PTHR43646">
    <property type="entry name" value="GLYCOSYLTRANSFERASE"/>
    <property type="match status" value="1"/>
</dbReference>
<evidence type="ECO:0000256" key="2">
    <source>
        <dbReference type="ARBA" id="ARBA00022475"/>
    </source>
</evidence>
<keyword evidence="4 6" id="KW-0808">Transferase</keyword>
<keyword evidence="2" id="KW-1003">Cell membrane</keyword>
<dbReference type="PANTHER" id="PTHR43646:SF2">
    <property type="entry name" value="GLYCOSYLTRANSFERASE 2-LIKE DOMAIN-CONTAINING PROTEIN"/>
    <property type="match status" value="1"/>
</dbReference>
<dbReference type="SUPFAM" id="SSF53448">
    <property type="entry name" value="Nucleotide-diphospho-sugar transferases"/>
    <property type="match status" value="1"/>
</dbReference>
<dbReference type="AlphaFoldDB" id="A0A4R6SGA3"/>
<dbReference type="RefSeq" id="WP_243753998.1">
    <property type="nucleotide sequence ID" value="NZ_SNXZ01000002.1"/>
</dbReference>
<dbReference type="GO" id="GO:0005886">
    <property type="term" value="C:plasma membrane"/>
    <property type="evidence" value="ECO:0007669"/>
    <property type="project" value="UniProtKB-SubCell"/>
</dbReference>
<evidence type="ECO:0000313" key="6">
    <source>
        <dbReference type="EMBL" id="TDQ00735.1"/>
    </source>
</evidence>
<keyword evidence="7" id="KW-1185">Reference proteome</keyword>
<dbReference type="EMBL" id="SNXZ01000002">
    <property type="protein sequence ID" value="TDQ00735.1"/>
    <property type="molecule type" value="Genomic_DNA"/>
</dbReference>
<comment type="subcellular location">
    <subcellularLocation>
        <location evidence="1">Cell membrane</location>
    </subcellularLocation>
</comment>
<evidence type="ECO:0000256" key="4">
    <source>
        <dbReference type="ARBA" id="ARBA00022679"/>
    </source>
</evidence>
<organism evidence="6 7">
    <name type="scientific">Labedaea rhizosphaerae</name>
    <dbReference type="NCBI Taxonomy" id="598644"/>
    <lineage>
        <taxon>Bacteria</taxon>
        <taxon>Bacillati</taxon>
        <taxon>Actinomycetota</taxon>
        <taxon>Actinomycetes</taxon>
        <taxon>Pseudonocardiales</taxon>
        <taxon>Pseudonocardiaceae</taxon>
        <taxon>Labedaea</taxon>
    </lineage>
</organism>
<protein>
    <submittedName>
        <fullName evidence="6">Glycosyl transferase family 2</fullName>
    </submittedName>
</protein>
<dbReference type="Pfam" id="PF13641">
    <property type="entry name" value="Glyco_tranf_2_3"/>
    <property type="match status" value="1"/>
</dbReference>
<evidence type="ECO:0000256" key="3">
    <source>
        <dbReference type="ARBA" id="ARBA00022676"/>
    </source>
</evidence>